<dbReference type="PANTHER" id="PTHR24559:SF444">
    <property type="entry name" value="REVERSE TRANSCRIPTASE DOMAIN-CONTAINING PROTEIN"/>
    <property type="match status" value="1"/>
</dbReference>
<evidence type="ECO:0000313" key="2">
    <source>
        <dbReference type="EMBL" id="KAF9745484.1"/>
    </source>
</evidence>
<dbReference type="FunFam" id="3.30.70.270:FF:000003">
    <property type="entry name" value="Transposon Ty3-G Gag-Pol polyprotein"/>
    <property type="match status" value="1"/>
</dbReference>
<dbReference type="PROSITE" id="PS50878">
    <property type="entry name" value="RT_POL"/>
    <property type="match status" value="1"/>
</dbReference>
<dbReference type="SUPFAM" id="SSF56672">
    <property type="entry name" value="DNA/RNA polymerases"/>
    <property type="match status" value="1"/>
</dbReference>
<dbReference type="InterPro" id="IPR043502">
    <property type="entry name" value="DNA/RNA_pol_sf"/>
</dbReference>
<sequence length="109" mass="12961">MPFGLMNASFTFQRIIHKYFAEYLYKFVMVYQDDILIYSSDHNTHLQHLTVVLEIIKRVDFKLNESKCRFGQTKIEFLGFEVENGKMHIPLQQKLKGMDWRLPASKTDV</sequence>
<feature type="domain" description="Reverse transcriptase" evidence="1">
    <location>
        <begin position="1"/>
        <end position="82"/>
    </location>
</feature>
<dbReference type="EMBL" id="SBJO01001452">
    <property type="protein sequence ID" value="KAF9745484.1"/>
    <property type="molecule type" value="Genomic_DNA"/>
</dbReference>
<keyword evidence="3" id="KW-1185">Reference proteome</keyword>
<accession>A0A9P6GXR6</accession>
<dbReference type="InterPro" id="IPR000477">
    <property type="entry name" value="RT_dom"/>
</dbReference>
<evidence type="ECO:0000313" key="3">
    <source>
        <dbReference type="Proteomes" id="UP000740883"/>
    </source>
</evidence>
<dbReference type="CDD" id="cd01647">
    <property type="entry name" value="RT_LTR"/>
    <property type="match status" value="1"/>
</dbReference>
<dbReference type="Proteomes" id="UP000740883">
    <property type="component" value="Unassembled WGS sequence"/>
</dbReference>
<dbReference type="OrthoDB" id="2195789at2759"/>
<protein>
    <submittedName>
        <fullName evidence="2">Transposon Ty3-I Gag-Pol polyprotein</fullName>
    </submittedName>
</protein>
<proteinExistence type="predicted"/>
<dbReference type="InterPro" id="IPR053134">
    <property type="entry name" value="RNA-dir_DNA_polymerase"/>
</dbReference>
<name>A0A9P6GXR6_9MICR</name>
<dbReference type="AlphaFoldDB" id="A0A9P6GXR6"/>
<reference evidence="2 3" key="1">
    <citation type="journal article" date="2020" name="Genome Biol. Evol.">
        <title>Comparative genomics of strictly vertically transmitted, feminizing microsporidia endosymbionts of amphipod crustaceans.</title>
        <authorList>
            <person name="Cormier A."/>
            <person name="Chebbi M.A."/>
            <person name="Giraud I."/>
            <person name="Wattier R."/>
            <person name="Teixeira M."/>
            <person name="Gilbert C."/>
            <person name="Rigaud T."/>
            <person name="Cordaux R."/>
        </authorList>
    </citation>
    <scope>NUCLEOTIDE SEQUENCE [LARGE SCALE GENOMIC DNA]</scope>
    <source>
        <strain evidence="2 3">Ou3-Ou53</strain>
    </source>
</reference>
<organism evidence="2 3">
    <name type="scientific">Nosema granulosis</name>
    <dbReference type="NCBI Taxonomy" id="83296"/>
    <lineage>
        <taxon>Eukaryota</taxon>
        <taxon>Fungi</taxon>
        <taxon>Fungi incertae sedis</taxon>
        <taxon>Microsporidia</taxon>
        <taxon>Nosematidae</taxon>
        <taxon>Nosema</taxon>
    </lineage>
</organism>
<evidence type="ECO:0000259" key="1">
    <source>
        <dbReference type="PROSITE" id="PS50878"/>
    </source>
</evidence>
<comment type="caution">
    <text evidence="2">The sequence shown here is derived from an EMBL/GenBank/DDBJ whole genome shotgun (WGS) entry which is preliminary data.</text>
</comment>
<gene>
    <name evidence="2" type="primary">TY3B-I_14</name>
    <name evidence="2" type="ORF">NGRA_3556</name>
</gene>
<dbReference type="Pfam" id="PF00078">
    <property type="entry name" value="RVT_1"/>
    <property type="match status" value="1"/>
</dbReference>
<dbReference type="Gene3D" id="3.30.70.270">
    <property type="match status" value="1"/>
</dbReference>
<dbReference type="InterPro" id="IPR043128">
    <property type="entry name" value="Rev_trsase/Diguanyl_cyclase"/>
</dbReference>
<dbReference type="PANTHER" id="PTHR24559">
    <property type="entry name" value="TRANSPOSON TY3-I GAG-POL POLYPROTEIN"/>
    <property type="match status" value="1"/>
</dbReference>